<accession>A0ABU9Y6A7</accession>
<keyword evidence="3" id="KW-1185">Reference proteome</keyword>
<evidence type="ECO:0000313" key="3">
    <source>
        <dbReference type="Proteomes" id="UP001419910"/>
    </source>
</evidence>
<dbReference type="CDD" id="cd03441">
    <property type="entry name" value="R_hydratase_like"/>
    <property type="match status" value="1"/>
</dbReference>
<feature type="domain" description="FAS1-like dehydratase" evidence="1">
    <location>
        <begin position="7"/>
        <end position="140"/>
    </location>
</feature>
<comment type="caution">
    <text evidence="2">The sequence shown here is derived from an EMBL/GenBank/DDBJ whole genome shotgun (WGS) entry which is preliminary data.</text>
</comment>
<dbReference type="Pfam" id="PF13452">
    <property type="entry name" value="FAS1_DH_region"/>
    <property type="match status" value="1"/>
</dbReference>
<dbReference type="EMBL" id="JBDIME010000016">
    <property type="protein sequence ID" value="MEN2791345.1"/>
    <property type="molecule type" value="Genomic_DNA"/>
</dbReference>
<proteinExistence type="predicted"/>
<evidence type="ECO:0000259" key="1">
    <source>
        <dbReference type="Pfam" id="PF13452"/>
    </source>
</evidence>
<dbReference type="RefSeq" id="WP_343892400.1">
    <property type="nucleotide sequence ID" value="NZ_BAAAEH010000059.1"/>
</dbReference>
<dbReference type="InterPro" id="IPR029069">
    <property type="entry name" value="HotDog_dom_sf"/>
</dbReference>
<dbReference type="SUPFAM" id="SSF54637">
    <property type="entry name" value="Thioesterase/thiol ester dehydrase-isomerase"/>
    <property type="match status" value="1"/>
</dbReference>
<dbReference type="Gene3D" id="3.10.129.10">
    <property type="entry name" value="Hotdog Thioesterase"/>
    <property type="match status" value="1"/>
</dbReference>
<dbReference type="PIRSF" id="PIRSF018072">
    <property type="entry name" value="UCP018072"/>
    <property type="match status" value="1"/>
</dbReference>
<organism evidence="2 3">
    <name type="scientific">Sphingomonas oligophenolica</name>
    <dbReference type="NCBI Taxonomy" id="301154"/>
    <lineage>
        <taxon>Bacteria</taxon>
        <taxon>Pseudomonadati</taxon>
        <taxon>Pseudomonadota</taxon>
        <taxon>Alphaproteobacteria</taxon>
        <taxon>Sphingomonadales</taxon>
        <taxon>Sphingomonadaceae</taxon>
        <taxon>Sphingomonas</taxon>
    </lineage>
</organism>
<dbReference type="InterPro" id="IPR016709">
    <property type="entry name" value="HadA-like"/>
</dbReference>
<evidence type="ECO:0000313" key="2">
    <source>
        <dbReference type="EMBL" id="MEN2791345.1"/>
    </source>
</evidence>
<name>A0ABU9Y6A7_9SPHN</name>
<dbReference type="Proteomes" id="UP001419910">
    <property type="component" value="Unassembled WGS sequence"/>
</dbReference>
<reference evidence="2 3" key="1">
    <citation type="submission" date="2024-05" db="EMBL/GenBank/DDBJ databases">
        <authorList>
            <person name="Liu Q."/>
            <person name="Xin Y.-H."/>
        </authorList>
    </citation>
    <scope>NUCLEOTIDE SEQUENCE [LARGE SCALE GENOMIC DNA]</scope>
    <source>
        <strain evidence="2 3">CGMCC 1.10181</strain>
    </source>
</reference>
<dbReference type="InterPro" id="IPR039569">
    <property type="entry name" value="FAS1-like_DH_region"/>
</dbReference>
<protein>
    <submittedName>
        <fullName evidence="2">MaoC family dehydratase N-terminal domain-containing protein</fullName>
    </submittedName>
</protein>
<gene>
    <name evidence="2" type="ORF">ABC974_17045</name>
</gene>
<sequence length="151" mass="16333">MIDREKFIGYETPAITVDVEKGQLVAFAKATGNDDPIYSDEEAARAAGHPTIPAPPTFAFVLNSLARAKAGPAGNYMAVLGVKVGGFLHGEQAFEYHKTIYAGDGITMKTKVVDIYDKKNGAMEFVVTTVDAVNQHGELCVRQRCNLVVRN</sequence>